<dbReference type="EMBL" id="JAFLWW010000010">
    <property type="protein sequence ID" value="MBT1159129.1"/>
    <property type="molecule type" value="Genomic_DNA"/>
</dbReference>
<dbReference type="GO" id="GO:0000155">
    <property type="term" value="F:phosphorelay sensor kinase activity"/>
    <property type="evidence" value="ECO:0007669"/>
    <property type="project" value="InterPro"/>
</dbReference>
<dbReference type="GO" id="GO:0006109">
    <property type="term" value="P:regulation of carbohydrate metabolic process"/>
    <property type="evidence" value="ECO:0007669"/>
    <property type="project" value="InterPro"/>
</dbReference>
<keyword evidence="2" id="KW-0808">Transferase</keyword>
<organism evidence="2 3">
    <name type="scientific">Aminobacter anthyllidis</name>
    <dbReference type="NCBI Taxonomy" id="1035067"/>
    <lineage>
        <taxon>Bacteria</taxon>
        <taxon>Pseudomonadati</taxon>
        <taxon>Pseudomonadota</taxon>
        <taxon>Alphaproteobacteria</taxon>
        <taxon>Hyphomicrobiales</taxon>
        <taxon>Phyllobacteriaceae</taxon>
        <taxon>Aminobacter</taxon>
    </lineage>
</organism>
<dbReference type="Proteomes" id="UP001138921">
    <property type="component" value="Unassembled WGS sequence"/>
</dbReference>
<dbReference type="SUPFAM" id="SSF53795">
    <property type="entry name" value="PEP carboxykinase-like"/>
    <property type="match status" value="1"/>
</dbReference>
<accession>A0A9X1AFQ9</accession>
<evidence type="ECO:0000259" key="1">
    <source>
        <dbReference type="Pfam" id="PF07475"/>
    </source>
</evidence>
<dbReference type="InterPro" id="IPR027417">
    <property type="entry name" value="P-loop_NTPase"/>
</dbReference>
<dbReference type="AlphaFoldDB" id="A0A9X1AFQ9"/>
<keyword evidence="3" id="KW-1185">Reference proteome</keyword>
<name>A0A9X1AFQ9_9HYPH</name>
<comment type="caution">
    <text evidence="2">The sequence shown here is derived from an EMBL/GenBank/DDBJ whole genome shotgun (WGS) entry which is preliminary data.</text>
</comment>
<reference evidence="2" key="2">
    <citation type="submission" date="2021-03" db="EMBL/GenBank/DDBJ databases">
        <authorList>
            <person name="Artuso I."/>
            <person name="Turrini P."/>
            <person name="Pirolo M."/>
            <person name="Lugli G.A."/>
            <person name="Ventura M."/>
            <person name="Visca P."/>
        </authorList>
    </citation>
    <scope>NUCLEOTIDE SEQUENCE</scope>
    <source>
        <strain evidence="2">LMG 26462</strain>
    </source>
</reference>
<evidence type="ECO:0000313" key="3">
    <source>
        <dbReference type="Proteomes" id="UP001138921"/>
    </source>
</evidence>
<dbReference type="CDD" id="cd01918">
    <property type="entry name" value="HprK_C"/>
    <property type="match status" value="1"/>
</dbReference>
<dbReference type="InterPro" id="IPR011104">
    <property type="entry name" value="Hpr_kin/Pase_C"/>
</dbReference>
<dbReference type="Pfam" id="PF07475">
    <property type="entry name" value="Hpr_kinase_C"/>
    <property type="match status" value="1"/>
</dbReference>
<feature type="domain" description="HPr kinase/phosphorylase C-terminal" evidence="1">
    <location>
        <begin position="1"/>
        <end position="77"/>
    </location>
</feature>
<reference evidence="2" key="1">
    <citation type="journal article" date="2021" name="Microorganisms">
        <title>Phylogenomic Reconstruction and Metabolic Potential of the Genus Aminobacter.</title>
        <authorList>
            <person name="Artuso I."/>
            <person name="Turrini P."/>
            <person name="Pirolo M."/>
            <person name="Lugli G.A."/>
            <person name="Ventura M."/>
            <person name="Visca P."/>
        </authorList>
    </citation>
    <scope>NUCLEOTIDE SEQUENCE</scope>
    <source>
        <strain evidence="2">LMG 26462</strain>
    </source>
</reference>
<evidence type="ECO:0000313" key="2">
    <source>
        <dbReference type="EMBL" id="MBT1159129.1"/>
    </source>
</evidence>
<dbReference type="GO" id="GO:0005524">
    <property type="term" value="F:ATP binding"/>
    <property type="evidence" value="ECO:0007669"/>
    <property type="project" value="InterPro"/>
</dbReference>
<keyword evidence="2" id="KW-0418">Kinase</keyword>
<sequence length="143" mass="14728">MHATAIVLGERGVLVAGPSGSGKTALALALVEKFRAAGRFARLVSDDQVFLSAYQGRLVCHAPSTIAGLVEVRGLGPVPAEHEAASAVDLLVRLVPSKEVERFPEPASELLLGCGVPMLMLAERETAAAMPAVLASLGASFLA</sequence>
<dbReference type="Gene3D" id="3.40.50.300">
    <property type="entry name" value="P-loop containing nucleotide triphosphate hydrolases"/>
    <property type="match status" value="1"/>
</dbReference>
<gene>
    <name evidence="2" type="ORF">J1C56_26475</name>
</gene>
<protein>
    <submittedName>
        <fullName evidence="2">HPr kinase/phosphorylase</fullName>
    </submittedName>
</protein>
<proteinExistence type="predicted"/>